<protein>
    <submittedName>
        <fullName evidence="10">Urea transport system permease protein</fullName>
    </submittedName>
</protein>
<dbReference type="AlphaFoldDB" id="A0A4R8LZ47"/>
<dbReference type="GO" id="GO:0022857">
    <property type="term" value="F:transmembrane transporter activity"/>
    <property type="evidence" value="ECO:0007669"/>
    <property type="project" value="InterPro"/>
</dbReference>
<dbReference type="EMBL" id="SORE01000002">
    <property type="protein sequence ID" value="TDY53931.1"/>
    <property type="molecule type" value="Genomic_DNA"/>
</dbReference>
<feature type="transmembrane region" description="Helical" evidence="9">
    <location>
        <begin position="500"/>
        <end position="520"/>
    </location>
</feature>
<organism evidence="10 11">
    <name type="scientific">Paraburkholderia rhizosphaerae</name>
    <dbReference type="NCBI Taxonomy" id="480658"/>
    <lineage>
        <taxon>Bacteria</taxon>
        <taxon>Pseudomonadati</taxon>
        <taxon>Pseudomonadota</taxon>
        <taxon>Betaproteobacteria</taxon>
        <taxon>Burkholderiales</taxon>
        <taxon>Burkholderiaceae</taxon>
        <taxon>Paraburkholderia</taxon>
    </lineage>
</organism>
<feature type="transmembrane region" description="Helical" evidence="9">
    <location>
        <begin position="417"/>
        <end position="434"/>
    </location>
</feature>
<feature type="transmembrane region" description="Helical" evidence="9">
    <location>
        <begin position="26"/>
        <end position="47"/>
    </location>
</feature>
<gene>
    <name evidence="10" type="ORF">BX592_10278</name>
</gene>
<comment type="caution">
    <text evidence="10">The sequence shown here is derived from an EMBL/GenBank/DDBJ whole genome shotgun (WGS) entry which is preliminary data.</text>
</comment>
<evidence type="ECO:0000256" key="4">
    <source>
        <dbReference type="ARBA" id="ARBA00022692"/>
    </source>
</evidence>
<dbReference type="InterPro" id="IPR017779">
    <property type="entry name" value="ABC_UrtB_bac"/>
</dbReference>
<feature type="transmembrane region" description="Helical" evidence="9">
    <location>
        <begin position="264"/>
        <end position="286"/>
    </location>
</feature>
<evidence type="ECO:0000313" key="11">
    <source>
        <dbReference type="Proteomes" id="UP000295509"/>
    </source>
</evidence>
<keyword evidence="6 9" id="KW-1133">Transmembrane helix</keyword>
<feature type="transmembrane region" description="Helical" evidence="9">
    <location>
        <begin position="532"/>
        <end position="550"/>
    </location>
</feature>
<dbReference type="PANTHER" id="PTHR11795">
    <property type="entry name" value="BRANCHED-CHAIN AMINO ACID TRANSPORT SYSTEM PERMEASE PROTEIN LIVH"/>
    <property type="match status" value="1"/>
</dbReference>
<dbReference type="Proteomes" id="UP000295509">
    <property type="component" value="Unassembled WGS sequence"/>
</dbReference>
<keyword evidence="7 9" id="KW-0472">Membrane</keyword>
<evidence type="ECO:0000256" key="5">
    <source>
        <dbReference type="ARBA" id="ARBA00022970"/>
    </source>
</evidence>
<dbReference type="PANTHER" id="PTHR11795:SF447">
    <property type="entry name" value="ABC TRANSPORTER PERMEASE PROTEIN"/>
    <property type="match status" value="1"/>
</dbReference>
<keyword evidence="2" id="KW-0813">Transport</keyword>
<evidence type="ECO:0000313" key="10">
    <source>
        <dbReference type="EMBL" id="TDY53931.1"/>
    </source>
</evidence>
<evidence type="ECO:0000256" key="7">
    <source>
        <dbReference type="ARBA" id="ARBA00023136"/>
    </source>
</evidence>
<evidence type="ECO:0000256" key="2">
    <source>
        <dbReference type="ARBA" id="ARBA00022448"/>
    </source>
</evidence>
<feature type="transmembrane region" description="Helical" evidence="9">
    <location>
        <begin position="466"/>
        <end position="488"/>
    </location>
</feature>
<accession>A0A4R8LZ47</accession>
<evidence type="ECO:0000256" key="8">
    <source>
        <dbReference type="ARBA" id="ARBA00037998"/>
    </source>
</evidence>
<feature type="transmembrane region" description="Helical" evidence="9">
    <location>
        <begin position="293"/>
        <end position="314"/>
    </location>
</feature>
<comment type="similarity">
    <text evidence="8">Belongs to the binding-protein-dependent transport system permease family. LivHM subfamily.</text>
</comment>
<keyword evidence="3" id="KW-1003">Cell membrane</keyword>
<evidence type="ECO:0000256" key="6">
    <source>
        <dbReference type="ARBA" id="ARBA00022989"/>
    </source>
</evidence>
<evidence type="ECO:0000256" key="9">
    <source>
        <dbReference type="SAM" id="Phobius"/>
    </source>
</evidence>
<name>A0A4R8LZ47_9BURK</name>
<evidence type="ECO:0000256" key="3">
    <source>
        <dbReference type="ARBA" id="ARBA00022475"/>
    </source>
</evidence>
<proteinExistence type="inferred from homology"/>
<dbReference type="NCBIfam" id="TIGR03409">
    <property type="entry name" value="urea_trans_UrtB"/>
    <property type="match status" value="1"/>
</dbReference>
<evidence type="ECO:0000256" key="1">
    <source>
        <dbReference type="ARBA" id="ARBA00004651"/>
    </source>
</evidence>
<keyword evidence="5" id="KW-0029">Amino-acid transport</keyword>
<sequence length="564" mass="59734">MLVFQSRADRLQHPPPETRVIHLRQIFSAVVMATLMCIVCVATANAATPPNTSRSSVLAAFCAPDSDKGAALARMVELGVSSDASERAWAAQIVDAMRNGALICGADGHATIQGNPSVDAVSLQPAAGSPSTADSPYVPGILMMRKLAVASAQINLFSDDIDKRTAAARQVDKFFSLLDPAIVARASKHEHDPDIAATLALALAKRGLSSDVKAERLAAIKAVAAVPSETARTTLANFAAQDSVRNDPDLSAAVQSAIRDIDTWLSFGKVLSILFSGLSYAGVLLLTALGLSIVFGLMGVINLAHGEFIMIGAYTTWLVERFMQAHLPGLFDAYIFVSIPVAFIVCTLFGMLLEFSVIRFLYRRPLETLLATWAVSIALIKLVQVLFGSQNLEFVTPGFLNGGVQVSPGFFVTYNRLFAIGLALLIFAATFAVIRCTKLGLLMRATTQLRDMAKCLGVPAERVDRFAFGFGAGLAGLAGVVLTQIASVNPSMGTGFVVDSFMVVVLGGAGSLVGTAVSSLALGEINQFIEPFYGAVAAKVAVLLLIVLIIQKRPQGLFVLKTRV</sequence>
<dbReference type="GO" id="GO:0005886">
    <property type="term" value="C:plasma membrane"/>
    <property type="evidence" value="ECO:0007669"/>
    <property type="project" value="UniProtKB-SubCell"/>
</dbReference>
<comment type="subcellular location">
    <subcellularLocation>
        <location evidence="1">Cell membrane</location>
        <topology evidence="1">Multi-pass membrane protein</topology>
    </subcellularLocation>
</comment>
<dbReference type="InterPro" id="IPR001851">
    <property type="entry name" value="ABC_transp_permease"/>
</dbReference>
<feature type="transmembrane region" description="Helical" evidence="9">
    <location>
        <begin position="369"/>
        <end position="387"/>
    </location>
</feature>
<dbReference type="GO" id="GO:0006865">
    <property type="term" value="P:amino acid transport"/>
    <property type="evidence" value="ECO:0007669"/>
    <property type="project" value="UniProtKB-KW"/>
</dbReference>
<dbReference type="InterPro" id="IPR052157">
    <property type="entry name" value="BCAA_transport_permease"/>
</dbReference>
<dbReference type="CDD" id="cd06582">
    <property type="entry name" value="TM_PBP1_LivH_like"/>
    <property type="match status" value="1"/>
</dbReference>
<keyword evidence="4 9" id="KW-0812">Transmembrane</keyword>
<keyword evidence="11" id="KW-1185">Reference proteome</keyword>
<feature type="transmembrane region" description="Helical" evidence="9">
    <location>
        <begin position="334"/>
        <end position="357"/>
    </location>
</feature>
<reference evidence="10 11" key="1">
    <citation type="submission" date="2019-03" db="EMBL/GenBank/DDBJ databases">
        <title>Genomic Encyclopedia of Type Strains, Phase III (KMG-III): the genomes of soil and plant-associated and newly described type strains.</title>
        <authorList>
            <person name="Whitman W."/>
        </authorList>
    </citation>
    <scope>NUCLEOTIDE SEQUENCE [LARGE SCALE GENOMIC DNA]</scope>
    <source>
        <strain evidence="10 11">LMG 29544</strain>
    </source>
</reference>
<dbReference type="Pfam" id="PF02653">
    <property type="entry name" value="BPD_transp_2"/>
    <property type="match status" value="1"/>
</dbReference>